<feature type="region of interest" description="Disordered" evidence="1">
    <location>
        <begin position="95"/>
        <end position="118"/>
    </location>
</feature>
<accession>A0AAV7V7N1</accession>
<keyword evidence="3" id="KW-1185">Reference proteome</keyword>
<evidence type="ECO:0000256" key="1">
    <source>
        <dbReference type="SAM" id="MobiDB-lite"/>
    </source>
</evidence>
<dbReference type="Proteomes" id="UP001066276">
    <property type="component" value="Chromosome 2_1"/>
</dbReference>
<protein>
    <submittedName>
        <fullName evidence="2">Uncharacterized protein</fullName>
    </submittedName>
</protein>
<dbReference type="EMBL" id="JANPWB010000003">
    <property type="protein sequence ID" value="KAJ1197523.1"/>
    <property type="molecule type" value="Genomic_DNA"/>
</dbReference>
<dbReference type="AlphaFoldDB" id="A0AAV7V7N1"/>
<organism evidence="2 3">
    <name type="scientific">Pleurodeles waltl</name>
    <name type="common">Iberian ribbed newt</name>
    <dbReference type="NCBI Taxonomy" id="8319"/>
    <lineage>
        <taxon>Eukaryota</taxon>
        <taxon>Metazoa</taxon>
        <taxon>Chordata</taxon>
        <taxon>Craniata</taxon>
        <taxon>Vertebrata</taxon>
        <taxon>Euteleostomi</taxon>
        <taxon>Amphibia</taxon>
        <taxon>Batrachia</taxon>
        <taxon>Caudata</taxon>
        <taxon>Salamandroidea</taxon>
        <taxon>Salamandridae</taxon>
        <taxon>Pleurodelinae</taxon>
        <taxon>Pleurodeles</taxon>
    </lineage>
</organism>
<proteinExistence type="predicted"/>
<name>A0AAV7V7N1_PLEWA</name>
<reference evidence="2" key="1">
    <citation type="journal article" date="2022" name="bioRxiv">
        <title>Sequencing and chromosome-scale assembly of the giantPleurodeles waltlgenome.</title>
        <authorList>
            <person name="Brown T."/>
            <person name="Elewa A."/>
            <person name="Iarovenko S."/>
            <person name="Subramanian E."/>
            <person name="Araus A.J."/>
            <person name="Petzold A."/>
            <person name="Susuki M."/>
            <person name="Suzuki K.-i.T."/>
            <person name="Hayashi T."/>
            <person name="Toyoda A."/>
            <person name="Oliveira C."/>
            <person name="Osipova E."/>
            <person name="Leigh N.D."/>
            <person name="Simon A."/>
            <person name="Yun M.H."/>
        </authorList>
    </citation>
    <scope>NUCLEOTIDE SEQUENCE</scope>
    <source>
        <strain evidence="2">20211129_DDA</strain>
        <tissue evidence="2">Liver</tissue>
    </source>
</reference>
<gene>
    <name evidence="2" type="ORF">NDU88_001380</name>
</gene>
<evidence type="ECO:0000313" key="3">
    <source>
        <dbReference type="Proteomes" id="UP001066276"/>
    </source>
</evidence>
<sequence length="146" mass="15994">MEEWTEAGRLGVGRTWKQTDVRRIGGTGPHSIDPQLKHLWSVRTAVGGTAGHGIRSPKGQEEMIQHIKGWNGTPLLRALPPNPTHLSCFLAGWSGRAEDNQKPPGTCRRKTRGTEDEGPVFCQQELAGGRKRVQGVVEENISPQGE</sequence>
<comment type="caution">
    <text evidence="2">The sequence shown here is derived from an EMBL/GenBank/DDBJ whole genome shotgun (WGS) entry which is preliminary data.</text>
</comment>
<evidence type="ECO:0000313" key="2">
    <source>
        <dbReference type="EMBL" id="KAJ1197523.1"/>
    </source>
</evidence>